<name>A0A381Z7F6_9ZZZZ</name>
<sequence length="87" mass="9985">MPLNYWKVSIVLQPLTDGRNAYEVSIYNRDVRAAVKGNQSHILFGDHWADLQFQDVHAQSETEARKLISRRYPPDQGFVIEELTALG</sequence>
<gene>
    <name evidence="1" type="ORF">METZ01_LOCUS137725</name>
</gene>
<protein>
    <submittedName>
        <fullName evidence="1">Uncharacterized protein</fullName>
    </submittedName>
</protein>
<dbReference type="EMBL" id="UINC01020146">
    <property type="protein sequence ID" value="SVA84871.1"/>
    <property type="molecule type" value="Genomic_DNA"/>
</dbReference>
<accession>A0A381Z7F6</accession>
<evidence type="ECO:0000313" key="1">
    <source>
        <dbReference type="EMBL" id="SVA84871.1"/>
    </source>
</evidence>
<dbReference type="AlphaFoldDB" id="A0A381Z7F6"/>
<proteinExistence type="predicted"/>
<organism evidence="1">
    <name type="scientific">marine metagenome</name>
    <dbReference type="NCBI Taxonomy" id="408172"/>
    <lineage>
        <taxon>unclassified sequences</taxon>
        <taxon>metagenomes</taxon>
        <taxon>ecological metagenomes</taxon>
    </lineage>
</organism>
<reference evidence="1" key="1">
    <citation type="submission" date="2018-05" db="EMBL/GenBank/DDBJ databases">
        <authorList>
            <person name="Lanie J.A."/>
            <person name="Ng W.-L."/>
            <person name="Kazmierczak K.M."/>
            <person name="Andrzejewski T.M."/>
            <person name="Davidsen T.M."/>
            <person name="Wayne K.J."/>
            <person name="Tettelin H."/>
            <person name="Glass J.I."/>
            <person name="Rusch D."/>
            <person name="Podicherti R."/>
            <person name="Tsui H.-C.T."/>
            <person name="Winkler M.E."/>
        </authorList>
    </citation>
    <scope>NUCLEOTIDE SEQUENCE</scope>
</reference>